<dbReference type="Pfam" id="PF04752">
    <property type="entry name" value="ChaC"/>
    <property type="match status" value="1"/>
</dbReference>
<dbReference type="SUPFAM" id="SSF110857">
    <property type="entry name" value="Gamma-glutamyl cyclotransferase-like"/>
    <property type="match status" value="1"/>
</dbReference>
<evidence type="ECO:0000313" key="4">
    <source>
        <dbReference type="Proteomes" id="UP001418637"/>
    </source>
</evidence>
<dbReference type="EMBL" id="JBBYXI010000004">
    <property type="protein sequence ID" value="MEN3931630.1"/>
    <property type="molecule type" value="Genomic_DNA"/>
</dbReference>
<sequence length="182" mass="20814">MHQTEEAEIPSQQDDLWVFGYGSLMWRPGFEFIEKHIAQLENFHRSFCILSHVHRGTPEKPGLVLGLDHGGSCTGIAYKVKAQNRTETIAYLREREQVTSVYLERWLPARLASGEEVKVLAYIVDRDHKQYSGTLSNTEKLTFIKQGNGISGPNSEYVRSTYEHLRQIDIEDHDLAQLVADL</sequence>
<keyword evidence="4" id="KW-1185">Reference proteome</keyword>
<organism evidence="3 4">
    <name type="scientific">Hohaiivirga grylli</name>
    <dbReference type="NCBI Taxonomy" id="3133970"/>
    <lineage>
        <taxon>Bacteria</taxon>
        <taxon>Pseudomonadati</taxon>
        <taxon>Pseudomonadota</taxon>
        <taxon>Alphaproteobacteria</taxon>
        <taxon>Hyphomicrobiales</taxon>
        <taxon>Methylobacteriaceae</taxon>
        <taxon>Hohaiivirga</taxon>
    </lineage>
</organism>
<dbReference type="EC" id="4.3.2.7" evidence="1"/>
<evidence type="ECO:0000256" key="2">
    <source>
        <dbReference type="ARBA" id="ARBA00023239"/>
    </source>
</evidence>
<dbReference type="RefSeq" id="WP_346337672.1">
    <property type="nucleotide sequence ID" value="NZ_JBBYXI010000004.1"/>
</dbReference>
<dbReference type="InterPro" id="IPR036568">
    <property type="entry name" value="GGCT-like_sf"/>
</dbReference>
<dbReference type="Gene3D" id="3.10.490.10">
    <property type="entry name" value="Gamma-glutamyl cyclotransferase-like"/>
    <property type="match status" value="1"/>
</dbReference>
<proteinExistence type="predicted"/>
<dbReference type="InterPro" id="IPR013024">
    <property type="entry name" value="GGCT-like"/>
</dbReference>
<protein>
    <recommendedName>
        <fullName evidence="1">glutathione-specific gamma-glutamylcyclotransferase</fullName>
        <ecNumber evidence="1">4.3.2.7</ecNumber>
    </recommendedName>
</protein>
<dbReference type="InterPro" id="IPR006840">
    <property type="entry name" value="ChaC"/>
</dbReference>
<reference evidence="3 4" key="1">
    <citation type="submission" date="2024-04" db="EMBL/GenBank/DDBJ databases">
        <title>A novel species isolated from cricket.</title>
        <authorList>
            <person name="Wang H.-C."/>
        </authorList>
    </citation>
    <scope>NUCLEOTIDE SEQUENCE [LARGE SCALE GENOMIC DNA]</scope>
    <source>
        <strain evidence="3 4">WL0021</strain>
    </source>
</reference>
<dbReference type="PANTHER" id="PTHR12192">
    <property type="entry name" value="CATION TRANSPORT PROTEIN CHAC-RELATED"/>
    <property type="match status" value="1"/>
</dbReference>
<dbReference type="PANTHER" id="PTHR12192:SF2">
    <property type="entry name" value="GLUTATHIONE-SPECIFIC GAMMA-GLUTAMYLCYCLOTRANSFERASE 2"/>
    <property type="match status" value="1"/>
</dbReference>
<keyword evidence="2" id="KW-0456">Lyase</keyword>
<accession>A0ABV0BLS2</accession>
<dbReference type="Proteomes" id="UP001418637">
    <property type="component" value="Unassembled WGS sequence"/>
</dbReference>
<evidence type="ECO:0000313" key="3">
    <source>
        <dbReference type="EMBL" id="MEN3931630.1"/>
    </source>
</evidence>
<gene>
    <name evidence="3" type="ORF">WJT86_11255</name>
</gene>
<evidence type="ECO:0000256" key="1">
    <source>
        <dbReference type="ARBA" id="ARBA00012344"/>
    </source>
</evidence>
<dbReference type="CDD" id="cd06661">
    <property type="entry name" value="GGCT_like"/>
    <property type="match status" value="1"/>
</dbReference>
<name>A0ABV0BLS2_9HYPH</name>
<comment type="caution">
    <text evidence="3">The sequence shown here is derived from an EMBL/GenBank/DDBJ whole genome shotgun (WGS) entry which is preliminary data.</text>
</comment>